<sequence length="61" mass="6937">MGLVRVNAHKVEQWQRVPCSRRFGVFVLIFRQEPGRSGSNMKAAQGGDLMVIPWLRCHQAS</sequence>
<name>A0A5B7IJF3_PORTR</name>
<dbReference type="Proteomes" id="UP000324222">
    <property type="component" value="Unassembled WGS sequence"/>
</dbReference>
<reference evidence="1 2" key="1">
    <citation type="submission" date="2019-05" db="EMBL/GenBank/DDBJ databases">
        <title>Another draft genome of Portunus trituberculatus and its Hox gene families provides insights of decapod evolution.</title>
        <authorList>
            <person name="Jeong J.-H."/>
            <person name="Song I."/>
            <person name="Kim S."/>
            <person name="Choi T."/>
            <person name="Kim D."/>
            <person name="Ryu S."/>
            <person name="Kim W."/>
        </authorList>
    </citation>
    <scope>NUCLEOTIDE SEQUENCE [LARGE SCALE GENOMIC DNA]</scope>
    <source>
        <tissue evidence="1">Muscle</tissue>
    </source>
</reference>
<evidence type="ECO:0000313" key="2">
    <source>
        <dbReference type="Proteomes" id="UP000324222"/>
    </source>
</evidence>
<keyword evidence="2" id="KW-1185">Reference proteome</keyword>
<accession>A0A5B7IJF3</accession>
<comment type="caution">
    <text evidence="1">The sequence shown here is derived from an EMBL/GenBank/DDBJ whole genome shotgun (WGS) entry which is preliminary data.</text>
</comment>
<dbReference type="AlphaFoldDB" id="A0A5B7IJF3"/>
<protein>
    <submittedName>
        <fullName evidence="1">Uncharacterized protein</fullName>
    </submittedName>
</protein>
<gene>
    <name evidence="1" type="ORF">E2C01_075197</name>
</gene>
<evidence type="ECO:0000313" key="1">
    <source>
        <dbReference type="EMBL" id="MPC80614.1"/>
    </source>
</evidence>
<dbReference type="EMBL" id="VSRR010054518">
    <property type="protein sequence ID" value="MPC80614.1"/>
    <property type="molecule type" value="Genomic_DNA"/>
</dbReference>
<proteinExistence type="predicted"/>
<organism evidence="1 2">
    <name type="scientific">Portunus trituberculatus</name>
    <name type="common">Swimming crab</name>
    <name type="synonym">Neptunus trituberculatus</name>
    <dbReference type="NCBI Taxonomy" id="210409"/>
    <lineage>
        <taxon>Eukaryota</taxon>
        <taxon>Metazoa</taxon>
        <taxon>Ecdysozoa</taxon>
        <taxon>Arthropoda</taxon>
        <taxon>Crustacea</taxon>
        <taxon>Multicrustacea</taxon>
        <taxon>Malacostraca</taxon>
        <taxon>Eumalacostraca</taxon>
        <taxon>Eucarida</taxon>
        <taxon>Decapoda</taxon>
        <taxon>Pleocyemata</taxon>
        <taxon>Brachyura</taxon>
        <taxon>Eubrachyura</taxon>
        <taxon>Portunoidea</taxon>
        <taxon>Portunidae</taxon>
        <taxon>Portuninae</taxon>
        <taxon>Portunus</taxon>
    </lineage>
</organism>